<dbReference type="InterPro" id="IPR035979">
    <property type="entry name" value="RBD_domain_sf"/>
</dbReference>
<dbReference type="InterPro" id="IPR012677">
    <property type="entry name" value="Nucleotide-bd_a/b_plait_sf"/>
</dbReference>
<evidence type="ECO:0000256" key="7">
    <source>
        <dbReference type="ARBA" id="ARBA00023242"/>
    </source>
</evidence>
<dbReference type="FunFam" id="3.30.70.330:FF:000010">
    <property type="entry name" value="CUGBP Elav-like family member 4 isoform 3"/>
    <property type="match status" value="1"/>
</dbReference>
<evidence type="ECO:0000256" key="3">
    <source>
        <dbReference type="ARBA" id="ARBA00009621"/>
    </source>
</evidence>
<accession>A0AAJ7RIJ0</accession>
<keyword evidence="7" id="KW-0539">Nucleus</keyword>
<dbReference type="Pfam" id="PF00076">
    <property type="entry name" value="RRM_1"/>
    <property type="match status" value="3"/>
</dbReference>
<dbReference type="GO" id="GO:0005634">
    <property type="term" value="C:nucleus"/>
    <property type="evidence" value="ECO:0007669"/>
    <property type="project" value="UniProtKB-SubCell"/>
</dbReference>
<evidence type="ECO:0000256" key="6">
    <source>
        <dbReference type="ARBA" id="ARBA00022884"/>
    </source>
</evidence>
<feature type="domain" description="RRM" evidence="9">
    <location>
        <begin position="69"/>
        <end position="149"/>
    </location>
</feature>
<comment type="subcellular location">
    <subcellularLocation>
        <location evidence="2">Cytoplasm</location>
    </subcellularLocation>
    <subcellularLocation>
        <location evidence="1">Nucleus</location>
    </subcellularLocation>
</comment>
<dbReference type="PROSITE" id="PS50102">
    <property type="entry name" value="RRM"/>
    <property type="match status" value="3"/>
</dbReference>
<keyword evidence="6 8" id="KW-0694">RNA-binding</keyword>
<feature type="domain" description="RRM" evidence="9">
    <location>
        <begin position="1"/>
        <end position="63"/>
    </location>
</feature>
<evidence type="ECO:0000256" key="1">
    <source>
        <dbReference type="ARBA" id="ARBA00004123"/>
    </source>
</evidence>
<dbReference type="CDD" id="cd12635">
    <property type="entry name" value="RRM2_CELF3_4_5_6"/>
    <property type="match status" value="1"/>
</dbReference>
<evidence type="ECO:0000259" key="9">
    <source>
        <dbReference type="PROSITE" id="PS50102"/>
    </source>
</evidence>
<dbReference type="PANTHER" id="PTHR24012">
    <property type="entry name" value="RNA BINDING PROTEIN"/>
    <property type="match status" value="1"/>
</dbReference>
<dbReference type="CTD" id="39527"/>
<dbReference type="FunFam" id="3.30.70.330:FF:000007">
    <property type="entry name" value="CUGBP Elav-like family member 4 isoform 3"/>
    <property type="match status" value="1"/>
</dbReference>
<keyword evidence="5" id="KW-0677">Repeat</keyword>
<dbReference type="CDD" id="cd12639">
    <property type="entry name" value="RRM3_CELF3_4_5_6"/>
    <property type="match status" value="1"/>
</dbReference>
<dbReference type="AlphaFoldDB" id="A0AAJ7RIJ0"/>
<gene>
    <name evidence="11" type="primary">LOC107268221</name>
</gene>
<dbReference type="InterPro" id="IPR000504">
    <property type="entry name" value="RRM_dom"/>
</dbReference>
<evidence type="ECO:0000256" key="5">
    <source>
        <dbReference type="ARBA" id="ARBA00022737"/>
    </source>
</evidence>
<reference evidence="11" key="1">
    <citation type="submission" date="2025-08" db="UniProtKB">
        <authorList>
            <consortium name="RefSeq"/>
        </authorList>
    </citation>
    <scope>IDENTIFICATION</scope>
</reference>
<dbReference type="Gene3D" id="3.30.70.330">
    <property type="match status" value="3"/>
</dbReference>
<dbReference type="GeneID" id="107268221"/>
<evidence type="ECO:0000256" key="4">
    <source>
        <dbReference type="ARBA" id="ARBA00022490"/>
    </source>
</evidence>
<dbReference type="SMART" id="SM00360">
    <property type="entry name" value="RRM"/>
    <property type="match status" value="3"/>
</dbReference>
<dbReference type="RefSeq" id="XP_024941234.1">
    <property type="nucleotide sequence ID" value="XM_025085466.1"/>
</dbReference>
<dbReference type="GO" id="GO:0005737">
    <property type="term" value="C:cytoplasm"/>
    <property type="evidence" value="ECO:0007669"/>
    <property type="project" value="UniProtKB-SubCell"/>
</dbReference>
<dbReference type="FunFam" id="3.30.70.330:FF:000060">
    <property type="entry name" value="CUGBP Elav-like family member 4"/>
    <property type="match status" value="1"/>
</dbReference>
<dbReference type="GO" id="GO:0003723">
    <property type="term" value="F:RNA binding"/>
    <property type="evidence" value="ECO:0007669"/>
    <property type="project" value="UniProtKB-UniRule"/>
</dbReference>
<evidence type="ECO:0000313" key="10">
    <source>
        <dbReference type="Proteomes" id="UP000694920"/>
    </source>
</evidence>
<organism evidence="10 11">
    <name type="scientific">Cephus cinctus</name>
    <name type="common">Wheat stem sawfly</name>
    <dbReference type="NCBI Taxonomy" id="211228"/>
    <lineage>
        <taxon>Eukaryota</taxon>
        <taxon>Metazoa</taxon>
        <taxon>Ecdysozoa</taxon>
        <taxon>Arthropoda</taxon>
        <taxon>Hexapoda</taxon>
        <taxon>Insecta</taxon>
        <taxon>Pterygota</taxon>
        <taxon>Neoptera</taxon>
        <taxon>Endopterygota</taxon>
        <taxon>Hymenoptera</taxon>
        <taxon>Cephoidea</taxon>
        <taxon>Cephidae</taxon>
        <taxon>Cephus</taxon>
    </lineage>
</organism>
<dbReference type="SUPFAM" id="SSF54928">
    <property type="entry name" value="RNA-binding domain, RBD"/>
    <property type="match status" value="2"/>
</dbReference>
<keyword evidence="10" id="KW-1185">Reference proteome</keyword>
<keyword evidence="4" id="KW-0963">Cytoplasm</keyword>
<evidence type="ECO:0000256" key="8">
    <source>
        <dbReference type="PROSITE-ProRule" id="PRU00176"/>
    </source>
</evidence>
<proteinExistence type="inferred from homology"/>
<sequence>MFEEFGKIYEFTVLKDKYTGMHKGCAFLTYYSRDSAISAQNALHEKRTLPGMNRPIQVKPADSENRGDRKLFVGMLSKQQTEDDVRQLFAPFGTIEECTILRGPDGTSKGCAFVKFSSHQEAQAAITSLHGSQTMPGASSSLVVKFADTEKERQLRRMQQMAGNMSLLNPFVFNQFGSYGAYAQELFQTSEIPNFLQQQAALMAAATAQGTYINPMAALAAGQLPHALNGMPNPVVPPTSGTGTGQPVNGAIPSLPSPTMPTYNMAAQTPNGQPAGSDAGVYTNGIPQTYPAHALHLSIPAQGLPNGEAALQHAGAYPGMQPYPGVAYPAVYGQFPQAIPQPMTAVAPTQREGCSISGPEGCNLFIYHLPQEFGDAELMQMFIPFGNVISSKVFIDRATNQSKCFGFVSFDNPTNAQAAIQAMNGFQIGMKRLKVQLKRPKEANRPY</sequence>
<evidence type="ECO:0000313" key="11">
    <source>
        <dbReference type="RefSeq" id="XP_024941234.1"/>
    </source>
</evidence>
<comment type="similarity">
    <text evidence="3">Belongs to the CELF/BRUNOL family.</text>
</comment>
<name>A0AAJ7RIJ0_CEPCN</name>
<protein>
    <submittedName>
        <fullName evidence="11">CUGBP Elav-like family member 4 isoform X1</fullName>
    </submittedName>
</protein>
<feature type="domain" description="RRM" evidence="9">
    <location>
        <begin position="362"/>
        <end position="440"/>
    </location>
</feature>
<dbReference type="Proteomes" id="UP000694920">
    <property type="component" value="Unplaced"/>
</dbReference>
<evidence type="ECO:0000256" key="2">
    <source>
        <dbReference type="ARBA" id="ARBA00004496"/>
    </source>
</evidence>